<keyword evidence="9" id="KW-0511">Multifunctional enzyme</keyword>
<evidence type="ECO:0000256" key="3">
    <source>
        <dbReference type="ARBA" id="ARBA00022475"/>
    </source>
</evidence>
<evidence type="ECO:0000259" key="12">
    <source>
        <dbReference type="Pfam" id="PF06750"/>
    </source>
</evidence>
<comment type="caution">
    <text evidence="13">The sequence shown here is derived from an EMBL/GenBank/DDBJ whole genome shotgun (WGS) entry which is preliminary data.</text>
</comment>
<evidence type="ECO:0000313" key="13">
    <source>
        <dbReference type="EMBL" id="MFC4159758.1"/>
    </source>
</evidence>
<dbReference type="PANTHER" id="PTHR30487">
    <property type="entry name" value="TYPE 4 PREPILIN-LIKE PROTEINS LEADER PEPTIDE-PROCESSING ENZYME"/>
    <property type="match status" value="1"/>
</dbReference>
<dbReference type="InterPro" id="IPR010627">
    <property type="entry name" value="Prepilin_pept_A24_N"/>
</dbReference>
<keyword evidence="3" id="KW-1003">Cell membrane</keyword>
<evidence type="ECO:0000256" key="10">
    <source>
        <dbReference type="SAM" id="Phobius"/>
    </source>
</evidence>
<keyword evidence="5 9" id="KW-0812">Transmembrane</keyword>
<proteinExistence type="inferred from homology"/>
<dbReference type="EC" id="3.4.23.43" evidence="9"/>
<dbReference type="EC" id="2.1.1.-" evidence="9"/>
<dbReference type="RefSeq" id="WP_378163863.1">
    <property type="nucleotide sequence ID" value="NZ_JBHSBU010000001.1"/>
</dbReference>
<accession>A0ABV8MRH5</accession>
<evidence type="ECO:0000256" key="5">
    <source>
        <dbReference type="ARBA" id="ARBA00022692"/>
    </source>
</evidence>
<comment type="function">
    <text evidence="9">Plays an essential role in type IV pili and type II pseudopili formation by proteolytically removing the leader sequence from substrate proteins and subsequently monomethylating the alpha-amino group of the newly exposed N-terminal phenylalanine.</text>
</comment>
<dbReference type="InterPro" id="IPR050882">
    <property type="entry name" value="Prepilin_peptidase/N-MTase"/>
</dbReference>
<dbReference type="PANTHER" id="PTHR30487:SF0">
    <property type="entry name" value="PREPILIN LEADER PEPTIDASE_N-METHYLTRANSFERASE-RELATED"/>
    <property type="match status" value="1"/>
</dbReference>
<reference evidence="14" key="1">
    <citation type="journal article" date="2019" name="Int. J. Syst. Evol. Microbiol.">
        <title>The Global Catalogue of Microorganisms (GCM) 10K type strain sequencing project: providing services to taxonomists for standard genome sequencing and annotation.</title>
        <authorList>
            <consortium name="The Broad Institute Genomics Platform"/>
            <consortium name="The Broad Institute Genome Sequencing Center for Infectious Disease"/>
            <person name="Wu L."/>
            <person name="Ma J."/>
        </authorList>
    </citation>
    <scope>NUCLEOTIDE SEQUENCE [LARGE SCALE GENOMIC DNA]</scope>
    <source>
        <strain evidence="14">LMG 29894</strain>
    </source>
</reference>
<evidence type="ECO:0000313" key="14">
    <source>
        <dbReference type="Proteomes" id="UP001595791"/>
    </source>
</evidence>
<evidence type="ECO:0000256" key="8">
    <source>
        <dbReference type="RuleBase" id="RU003793"/>
    </source>
</evidence>
<dbReference type="InterPro" id="IPR000045">
    <property type="entry name" value="Prepilin_IV_endopep_pep"/>
</dbReference>
<keyword evidence="6 10" id="KW-1133">Transmembrane helix</keyword>
<gene>
    <name evidence="13" type="ORF">ACFOW7_10400</name>
</gene>
<dbReference type="GO" id="GO:0016787">
    <property type="term" value="F:hydrolase activity"/>
    <property type="evidence" value="ECO:0007669"/>
    <property type="project" value="UniProtKB-KW"/>
</dbReference>
<dbReference type="Proteomes" id="UP001595791">
    <property type="component" value="Unassembled WGS sequence"/>
</dbReference>
<comment type="catalytic activity">
    <reaction evidence="9">
        <text>Typically cleaves a -Gly-|-Phe- bond to release an N-terminal, basic peptide of 5-8 residues from type IV prepilin, and then N-methylates the new N-terminal amino group, the methyl donor being S-adenosyl-L-methionine.</text>
        <dbReference type="EC" id="3.4.23.43"/>
    </reaction>
</comment>
<dbReference type="Pfam" id="PF06750">
    <property type="entry name" value="A24_N_bact"/>
    <property type="match status" value="1"/>
</dbReference>
<keyword evidence="7 10" id="KW-0472">Membrane</keyword>
<keyword evidence="9" id="KW-0808">Transferase</keyword>
<feature type="domain" description="Prepilin type IV endopeptidase peptidase" evidence="11">
    <location>
        <begin position="140"/>
        <end position="249"/>
    </location>
</feature>
<dbReference type="Pfam" id="PF01478">
    <property type="entry name" value="Peptidase_A24"/>
    <property type="match status" value="1"/>
</dbReference>
<feature type="transmembrane region" description="Helical" evidence="10">
    <location>
        <begin position="14"/>
        <end position="35"/>
    </location>
</feature>
<feature type="transmembrane region" description="Helical" evidence="10">
    <location>
        <begin position="183"/>
        <end position="200"/>
    </location>
</feature>
<sequence>MAPDFLLLLAHQPFWLVSAVFVLGLLIGSFLNVVIHRLPRMLEADFRHECANLDRSEHDQIPRGPTYNLVVPRSACPSCGTLIAGYDNIPVLSWLLLRGKCRHCKAPISVRYPLVELITGLISAGLAWHYGWGLMLAGALLFAWVLIALFMIDLDTFYLPDNLTLSLLWLGLLFNLYEVFVPLKAAVLGAAAGYLTLWGFAKLYELIRRQPGMGNGDFKLLAAIGAWLGVLSLPAVIVLSALVGSLIGISLILAGKRSWTNQLPFGPYLAGAGLAALLLKPYWMRLIWGV</sequence>
<feature type="transmembrane region" description="Helical" evidence="10">
    <location>
        <begin position="220"/>
        <end position="253"/>
    </location>
</feature>
<comment type="subcellular location">
    <subcellularLocation>
        <location evidence="1">Cell inner membrane</location>
        <topology evidence="1">Multi-pass membrane protein</topology>
    </subcellularLocation>
    <subcellularLocation>
        <location evidence="9">Cell membrane</location>
        <topology evidence="9">Multi-pass membrane protein</topology>
    </subcellularLocation>
</comment>
<evidence type="ECO:0000256" key="6">
    <source>
        <dbReference type="ARBA" id="ARBA00022989"/>
    </source>
</evidence>
<organism evidence="13 14">
    <name type="scientific">Chitinimonas lacunae</name>
    <dbReference type="NCBI Taxonomy" id="1963018"/>
    <lineage>
        <taxon>Bacteria</taxon>
        <taxon>Pseudomonadati</taxon>
        <taxon>Pseudomonadota</taxon>
        <taxon>Betaproteobacteria</taxon>
        <taxon>Neisseriales</taxon>
        <taxon>Chitinibacteraceae</taxon>
        <taxon>Chitinimonas</taxon>
    </lineage>
</organism>
<dbReference type="InterPro" id="IPR014032">
    <property type="entry name" value="Peptidase_A24A_bac"/>
</dbReference>
<keyword evidence="9 13" id="KW-0378">Hydrolase</keyword>
<dbReference type="Gene3D" id="1.20.120.1220">
    <property type="match status" value="1"/>
</dbReference>
<feature type="transmembrane region" description="Helical" evidence="10">
    <location>
        <begin position="265"/>
        <end position="283"/>
    </location>
</feature>
<dbReference type="EMBL" id="JBHSBU010000001">
    <property type="protein sequence ID" value="MFC4159758.1"/>
    <property type="molecule type" value="Genomic_DNA"/>
</dbReference>
<evidence type="ECO:0000256" key="9">
    <source>
        <dbReference type="RuleBase" id="RU003794"/>
    </source>
</evidence>
<feature type="domain" description="Prepilin peptidase A24 N-terminal" evidence="12">
    <location>
        <begin position="22"/>
        <end position="130"/>
    </location>
</feature>
<keyword evidence="9" id="KW-0645">Protease</keyword>
<keyword evidence="9" id="KW-0489">Methyltransferase</keyword>
<feature type="transmembrane region" description="Helical" evidence="10">
    <location>
        <begin position="134"/>
        <end position="152"/>
    </location>
</feature>
<evidence type="ECO:0000256" key="1">
    <source>
        <dbReference type="ARBA" id="ARBA00004429"/>
    </source>
</evidence>
<evidence type="ECO:0000256" key="4">
    <source>
        <dbReference type="ARBA" id="ARBA00022519"/>
    </source>
</evidence>
<evidence type="ECO:0000256" key="2">
    <source>
        <dbReference type="ARBA" id="ARBA00005801"/>
    </source>
</evidence>
<keyword evidence="14" id="KW-1185">Reference proteome</keyword>
<protein>
    <recommendedName>
        <fullName evidence="9">Prepilin leader peptidase/N-methyltransferase</fullName>
        <ecNumber evidence="9">2.1.1.-</ecNumber>
        <ecNumber evidence="9">3.4.23.43</ecNumber>
    </recommendedName>
</protein>
<evidence type="ECO:0000256" key="7">
    <source>
        <dbReference type="ARBA" id="ARBA00023136"/>
    </source>
</evidence>
<keyword evidence="4" id="KW-0997">Cell inner membrane</keyword>
<comment type="similarity">
    <text evidence="2 8">Belongs to the peptidase A24 family.</text>
</comment>
<dbReference type="PRINTS" id="PR00864">
    <property type="entry name" value="PREPILNPTASE"/>
</dbReference>
<evidence type="ECO:0000259" key="11">
    <source>
        <dbReference type="Pfam" id="PF01478"/>
    </source>
</evidence>
<name>A0ABV8MRH5_9NEIS</name>